<dbReference type="Proteomes" id="UP000886833">
    <property type="component" value="Unassembled WGS sequence"/>
</dbReference>
<dbReference type="AlphaFoldDB" id="A0A9D1GCE0"/>
<organism evidence="2 3">
    <name type="scientific">Candidatus Onthousia faecipullorum</name>
    <dbReference type="NCBI Taxonomy" id="2840887"/>
    <lineage>
        <taxon>Bacteria</taxon>
        <taxon>Bacillati</taxon>
        <taxon>Bacillota</taxon>
        <taxon>Bacilli</taxon>
        <taxon>Candidatus Onthousia</taxon>
    </lineage>
</organism>
<reference evidence="2" key="2">
    <citation type="journal article" date="2021" name="PeerJ">
        <title>Extensive microbial diversity within the chicken gut microbiome revealed by metagenomics and culture.</title>
        <authorList>
            <person name="Gilroy R."/>
            <person name="Ravi A."/>
            <person name="Getino M."/>
            <person name="Pursley I."/>
            <person name="Horton D.L."/>
            <person name="Alikhan N.F."/>
            <person name="Baker D."/>
            <person name="Gharbi K."/>
            <person name="Hall N."/>
            <person name="Watson M."/>
            <person name="Adriaenssens E.M."/>
            <person name="Foster-Nyarko E."/>
            <person name="Jarju S."/>
            <person name="Secka A."/>
            <person name="Antonio M."/>
            <person name="Oren A."/>
            <person name="Chaudhuri R.R."/>
            <person name="La Ragione R."/>
            <person name="Hildebrand F."/>
            <person name="Pallen M.J."/>
        </authorList>
    </citation>
    <scope>NUCLEOTIDE SEQUENCE</scope>
    <source>
        <strain evidence="2">CHK195-26880</strain>
    </source>
</reference>
<proteinExistence type="predicted"/>
<name>A0A9D1GCE0_9FIRM</name>
<feature type="transmembrane region" description="Helical" evidence="1">
    <location>
        <begin position="12"/>
        <end position="35"/>
    </location>
</feature>
<keyword evidence="1" id="KW-1133">Transmembrane helix</keyword>
<evidence type="ECO:0000313" key="3">
    <source>
        <dbReference type="Proteomes" id="UP000886833"/>
    </source>
</evidence>
<gene>
    <name evidence="2" type="ORF">IAB59_07270</name>
</gene>
<keyword evidence="1" id="KW-0812">Transmembrane</keyword>
<dbReference type="EMBL" id="DVKQ01000093">
    <property type="protein sequence ID" value="HIT38256.1"/>
    <property type="molecule type" value="Genomic_DNA"/>
</dbReference>
<protein>
    <submittedName>
        <fullName evidence="2">Uncharacterized protein</fullName>
    </submittedName>
</protein>
<sequence>MKRLLLETSFSKIYMIVMIIITLLIVGGYFSYAMFTVSKEKSNAIRIVTGNLTYKLTVDGKETNTLTVESNSSKEFIINLSNPNNRVARYNFYYEGSIPDNVEVGYRDFPKIKVTIKE</sequence>
<evidence type="ECO:0000256" key="1">
    <source>
        <dbReference type="SAM" id="Phobius"/>
    </source>
</evidence>
<keyword evidence="1" id="KW-0472">Membrane</keyword>
<reference evidence="2" key="1">
    <citation type="submission" date="2020-10" db="EMBL/GenBank/DDBJ databases">
        <authorList>
            <person name="Gilroy R."/>
        </authorList>
    </citation>
    <scope>NUCLEOTIDE SEQUENCE</scope>
    <source>
        <strain evidence="2">CHK195-26880</strain>
    </source>
</reference>
<accession>A0A9D1GCE0</accession>
<comment type="caution">
    <text evidence="2">The sequence shown here is derived from an EMBL/GenBank/DDBJ whole genome shotgun (WGS) entry which is preliminary data.</text>
</comment>
<evidence type="ECO:0000313" key="2">
    <source>
        <dbReference type="EMBL" id="HIT38256.1"/>
    </source>
</evidence>